<dbReference type="Gene3D" id="4.10.240.10">
    <property type="entry name" value="Zn(2)-C6 fungal-type DNA-binding domain"/>
    <property type="match status" value="1"/>
</dbReference>
<dbReference type="InterPro" id="IPR053157">
    <property type="entry name" value="Sterol_Uptake_Regulator"/>
</dbReference>
<name>A0A6A6WP32_9PLEO</name>
<dbReference type="SUPFAM" id="SSF57701">
    <property type="entry name" value="Zn2/Cys6 DNA-binding domain"/>
    <property type="match status" value="1"/>
</dbReference>
<accession>A0A6A6WP32</accession>
<dbReference type="EMBL" id="MU002819">
    <property type="protein sequence ID" value="KAF2785597.1"/>
    <property type="molecule type" value="Genomic_DNA"/>
</dbReference>
<dbReference type="CDD" id="cd00067">
    <property type="entry name" value="GAL4"/>
    <property type="match status" value="1"/>
</dbReference>
<evidence type="ECO:0000256" key="1">
    <source>
        <dbReference type="ARBA" id="ARBA00023242"/>
    </source>
</evidence>
<dbReference type="PANTHER" id="PTHR47784:SF4">
    <property type="entry name" value="ZN(II)2CYS6 TRANSCRIPTION FACTOR (EUROFUNG)"/>
    <property type="match status" value="1"/>
</dbReference>
<dbReference type="InterPro" id="IPR001138">
    <property type="entry name" value="Zn2Cys6_DnaBD"/>
</dbReference>
<feature type="domain" description="Zn(2)-C6 fungal-type" evidence="2">
    <location>
        <begin position="17"/>
        <end position="47"/>
    </location>
</feature>
<proteinExistence type="predicted"/>
<dbReference type="SMART" id="SM00066">
    <property type="entry name" value="GAL4"/>
    <property type="match status" value="1"/>
</dbReference>
<evidence type="ECO:0000313" key="3">
    <source>
        <dbReference type="EMBL" id="KAF2785597.1"/>
    </source>
</evidence>
<dbReference type="Pfam" id="PF00172">
    <property type="entry name" value="Zn_clus"/>
    <property type="match status" value="1"/>
</dbReference>
<gene>
    <name evidence="3" type="ORF">K505DRAFT_380800</name>
</gene>
<protein>
    <recommendedName>
        <fullName evidence="2">Zn(2)-C6 fungal-type domain-containing protein</fullName>
    </recommendedName>
</protein>
<dbReference type="PROSITE" id="PS00463">
    <property type="entry name" value="ZN2_CY6_FUNGAL_1"/>
    <property type="match status" value="1"/>
</dbReference>
<reference evidence="3" key="1">
    <citation type="journal article" date="2020" name="Stud. Mycol.">
        <title>101 Dothideomycetes genomes: a test case for predicting lifestyles and emergence of pathogens.</title>
        <authorList>
            <person name="Haridas S."/>
            <person name="Albert R."/>
            <person name="Binder M."/>
            <person name="Bloem J."/>
            <person name="Labutti K."/>
            <person name="Salamov A."/>
            <person name="Andreopoulos B."/>
            <person name="Baker S."/>
            <person name="Barry K."/>
            <person name="Bills G."/>
            <person name="Bluhm B."/>
            <person name="Cannon C."/>
            <person name="Castanera R."/>
            <person name="Culley D."/>
            <person name="Daum C."/>
            <person name="Ezra D."/>
            <person name="Gonzalez J."/>
            <person name="Henrissat B."/>
            <person name="Kuo A."/>
            <person name="Liang C."/>
            <person name="Lipzen A."/>
            <person name="Lutzoni F."/>
            <person name="Magnuson J."/>
            <person name="Mondo S."/>
            <person name="Nolan M."/>
            <person name="Ohm R."/>
            <person name="Pangilinan J."/>
            <person name="Park H.-J."/>
            <person name="Ramirez L."/>
            <person name="Alfaro M."/>
            <person name="Sun H."/>
            <person name="Tritt A."/>
            <person name="Yoshinaga Y."/>
            <person name="Zwiers L.-H."/>
            <person name="Turgeon B."/>
            <person name="Goodwin S."/>
            <person name="Spatafora J."/>
            <person name="Crous P."/>
            <person name="Grigoriev I."/>
        </authorList>
    </citation>
    <scope>NUCLEOTIDE SEQUENCE</scope>
    <source>
        <strain evidence="3">CBS 109.77</strain>
    </source>
</reference>
<organism evidence="3 4">
    <name type="scientific">Melanomma pulvis-pyrius CBS 109.77</name>
    <dbReference type="NCBI Taxonomy" id="1314802"/>
    <lineage>
        <taxon>Eukaryota</taxon>
        <taxon>Fungi</taxon>
        <taxon>Dikarya</taxon>
        <taxon>Ascomycota</taxon>
        <taxon>Pezizomycotina</taxon>
        <taxon>Dothideomycetes</taxon>
        <taxon>Pleosporomycetidae</taxon>
        <taxon>Pleosporales</taxon>
        <taxon>Melanommataceae</taxon>
        <taxon>Melanomma</taxon>
    </lineage>
</organism>
<keyword evidence="1" id="KW-0539">Nucleus</keyword>
<dbReference type="GO" id="GO:0008270">
    <property type="term" value="F:zinc ion binding"/>
    <property type="evidence" value="ECO:0007669"/>
    <property type="project" value="InterPro"/>
</dbReference>
<sequence>MQNVPAKRKPHSKSRRGCLSCKQRHTKCNEARPRCANCIRLKVVCTWPDPRRTASPHSSSTNPEHHASVLHEHCNSTNSSSLAGPPTLPLDDMRLLHHWNSRVFFYQDPSLGPTISMWSIDVVEIAFEHPFLLHGIFALAAVHKTLVNPEADRTSLLAQADTHMTSSLSIYREHLEKPTLETAVPMFLLAATLFTYNLASAQIEEPERPLDALLHCFRLIRGIREVVGAYWQQLTQAPIVKDLLSGVTDVDGIPVPDDSAFTQILDLQRLTTDLNSPDREVLLETLENLHKTFLKTRICADEQHVVNMFMTWPARLSDEYLALIEAHNPVAVIVVAHFAVLMSRSPSAWWMKGWPERIIDASLSLLDTRPELREWLDWPVHQIRMSV</sequence>
<dbReference type="GO" id="GO:0001228">
    <property type="term" value="F:DNA-binding transcription activator activity, RNA polymerase II-specific"/>
    <property type="evidence" value="ECO:0007669"/>
    <property type="project" value="TreeGrafter"/>
</dbReference>
<dbReference type="InterPro" id="IPR036864">
    <property type="entry name" value="Zn2-C6_fun-type_DNA-bd_sf"/>
</dbReference>
<dbReference type="PANTHER" id="PTHR47784">
    <property type="entry name" value="STEROL UPTAKE CONTROL PROTEIN 2"/>
    <property type="match status" value="1"/>
</dbReference>
<dbReference type="OrthoDB" id="4937900at2759"/>
<keyword evidence="4" id="KW-1185">Reference proteome</keyword>
<dbReference type="Proteomes" id="UP000799757">
    <property type="component" value="Unassembled WGS sequence"/>
</dbReference>
<dbReference type="AlphaFoldDB" id="A0A6A6WP32"/>
<dbReference type="PROSITE" id="PS50048">
    <property type="entry name" value="ZN2_CY6_FUNGAL_2"/>
    <property type="match status" value="1"/>
</dbReference>
<evidence type="ECO:0000259" key="2">
    <source>
        <dbReference type="PROSITE" id="PS50048"/>
    </source>
</evidence>
<evidence type="ECO:0000313" key="4">
    <source>
        <dbReference type="Proteomes" id="UP000799757"/>
    </source>
</evidence>